<dbReference type="Gene3D" id="2.60.40.3440">
    <property type="match status" value="1"/>
</dbReference>
<gene>
    <name evidence="2" type="ORF">FPZ11_04440</name>
</gene>
<evidence type="ECO:0008006" key="4">
    <source>
        <dbReference type="Google" id="ProtNLM"/>
    </source>
</evidence>
<feature type="compositionally biased region" description="Low complexity" evidence="1">
    <location>
        <begin position="1790"/>
        <end position="1809"/>
    </location>
</feature>
<evidence type="ECO:0000313" key="3">
    <source>
        <dbReference type="Proteomes" id="UP000320216"/>
    </source>
</evidence>
<accession>A0A5B8M1H4</accession>
<feature type="compositionally biased region" description="Low complexity" evidence="1">
    <location>
        <begin position="346"/>
        <end position="358"/>
    </location>
</feature>
<evidence type="ECO:0000256" key="1">
    <source>
        <dbReference type="SAM" id="MobiDB-lite"/>
    </source>
</evidence>
<organism evidence="2 3">
    <name type="scientific">Humibacter ginsenosidimutans</name>
    <dbReference type="NCBI Taxonomy" id="2599293"/>
    <lineage>
        <taxon>Bacteria</taxon>
        <taxon>Bacillati</taxon>
        <taxon>Actinomycetota</taxon>
        <taxon>Actinomycetes</taxon>
        <taxon>Micrococcales</taxon>
        <taxon>Microbacteriaceae</taxon>
        <taxon>Humibacter</taxon>
    </lineage>
</organism>
<feature type="compositionally biased region" description="Low complexity" evidence="1">
    <location>
        <begin position="50"/>
        <end position="74"/>
    </location>
</feature>
<proteinExistence type="predicted"/>
<dbReference type="EMBL" id="CP042305">
    <property type="protein sequence ID" value="QDZ14126.1"/>
    <property type="molecule type" value="Genomic_DNA"/>
</dbReference>
<feature type="region of interest" description="Disordered" evidence="1">
    <location>
        <begin position="337"/>
        <end position="361"/>
    </location>
</feature>
<name>A0A5B8M1H4_9MICO</name>
<dbReference type="Proteomes" id="UP000320216">
    <property type="component" value="Chromosome"/>
</dbReference>
<dbReference type="KEGG" id="huw:FPZ11_04440"/>
<feature type="region of interest" description="Disordered" evidence="1">
    <location>
        <begin position="1"/>
        <end position="25"/>
    </location>
</feature>
<reference evidence="2 3" key="1">
    <citation type="submission" date="2019-07" db="EMBL/GenBank/DDBJ databases">
        <title>Full genome sequence of Humibacter sp. WJ7-1.</title>
        <authorList>
            <person name="Im W.-T."/>
        </authorList>
    </citation>
    <scope>NUCLEOTIDE SEQUENCE [LARGE SCALE GENOMIC DNA]</scope>
    <source>
        <strain evidence="2 3">WJ7-1</strain>
    </source>
</reference>
<feature type="compositionally biased region" description="Polar residues" evidence="1">
    <location>
        <begin position="13"/>
        <end position="25"/>
    </location>
</feature>
<sequence length="1950" mass="197888">MDTSLGQLDTVRNAESPSGVVQSGDSGIVYTDGFQKAWSIDAADPHDLQTSGGSTSSAGDTAAAASTGSTSGSGDDAKSSPAGTAQVLNSGSWVLYLTADGHVFVQNLRSGSAASSPFQVQAPAGTTKSGYTVTAATITSNGVVLLYSAKERAVRRYDAASGAFVGGAQAVRQAPASDAKVLLTAAGTSWVLAEPSAHRVWMPSHDGPLRAAFSTGAVAGDGVATGSVAYFADSRGLITVDTESGTVKRAATASGTPAPPTVVGGEVYAAWLGPGGGTLWGSTSSRTRALTVPSGVVERASSLAPMIASNGSTAVLDETSTGLLWTIPSGTLIPRSQWSAQSTPREQQTSEQVVQVPQEEPPVAVPSTFGVRAGAQTLLPVLLNAYDPNKDDVLTIDPGSITALSDPGFGTLSLANDDQGVVFTAHAQSGSATFSYAVTDGREKSAPATVTVNLMPSTQRSAPVWCGVQECRQSWPVASLAPGGSTRVQVLTGWVDPDGDPMVLESAAKVEAKAPITVVPAPDGTVVIQHTDPNAAGASYHVMVTVADARGGVSQKTLDVEVAANPALQVHSFTALAGVGQTRTVDVGPHISGGSGSYRLLSAVATSGQGQVTVDADPSTDSLTLSAGSAGDHTIRVTVQDLQTHAQQTGTMRFSVEAHAQALTIPPQTAFVQSKQDTTLDVLDVVQTMSSRVLSVVSATSNTPSLSVSVVGTRRLRVSGSTGDGQPGEVGVADFTVTDGAGTTAQGQVTVFLSPRSSGVAPIPVPDAVTVRAGAQIDIPVTANDIAPRGEQIELSPSVRGSGAPGELAFASGTTLRYLAPTKAGTYTLHYSVFLASDPERVASSIVTVTVIGSGGDHPPTPPALSASVVSGSTVSIPVPTSGADPDGDTTSLSGVDLLRSGQGTASMNAEGTAIEYTAPAAGVTGGQLQFRYRLRDTQGEDAAGTVTVAVLPAAHADVTPVTYTDTVHAVVGSPKTITAQPLLSDSDPAGGTLRLVSLVPNAPQKSSDGEYARLKALIDPATDLSKGIVKLRAGAVQGVQSYIYTVRSSATTSTAQGLIVVDVTEQAAPETPVVADTVVTLADRLRLATGIDVVSGKVVWPSGDAATMTLNVVGAAASRYTAKGNRISGPLPADGALIPFSLTGTDVFGHKRVAYGFLRIPAFDEMPVALKSGLDPYNVGEEQTTTVDVAKAAGVAKGDRLELKSGSELPVQRANARCEVRDGTRIGYSAGRDAPWSDTCTVQVRVAGQKNWTALAIPFTVRPKAPQAILTSLSRTVPPGQTQTIDLYSDMTGWDGGRVGDQSSLDYTVSSPGSDFIVTQKGRTLTVEARADAHSGAVDTVAVSVSSFGGLSAQISLVVGIAAPDTPRGATFSQTCRVNSGPSCTITVIGQSGQYDPFAGKPGGGLKLAGIGDVNCSVASLSLSGTNAITATWPRSAKPAGGTCQVPYTVVDAQGRQGQGTLALDVQGYPAVPNSITTAAYTAGSVTFLVDLGSAAAAHPSLTGVDIEEDGKPVAAQCAPSVPGAYSCTVSGLTNGQPHSFTARAVNAIGESGDTTPVVAWSYESPVVSSVTATPDTPVTANTGTASISIRSRQSSGVASFLLRDSSGAQTTVQLQGGDTTNYEWQGLPVGTQTITVIPVSRYQPPNGAWGGAATGDAMSATVTIAGAPGFSSDGSLRALSNTSVELDGVQPNANYSAKTLSVIYAVWASGDSTPTCSMDQDGSPTIRGATSQTSTVFTGLDQFTSYRGMACVSNGYQATASNPVSVFTWTSTPGVSGSYTYTVGTTPKTSSTGTSTTLSWNDISGPSPSVPGPPNSRFSTQYTAAATGQTSQSFGDLFSSDRTPGTITVAYCWNGISCGSAATIAPTGAPTTAWVSVQTTPTTTPMVSDLQFSGSVDAPSGDGLTGSSGDVAVTITVDTTTNVVTYSLAFTGAYSAFGTVTLTRPYGS</sequence>
<protein>
    <recommendedName>
        <fullName evidence="4">Fibronectin type-III domain-containing protein</fullName>
    </recommendedName>
</protein>
<dbReference type="Pfam" id="PF17963">
    <property type="entry name" value="Big_9"/>
    <property type="match status" value="4"/>
</dbReference>
<feature type="region of interest" description="Disordered" evidence="1">
    <location>
        <begin position="1790"/>
        <end position="1814"/>
    </location>
</feature>
<keyword evidence="3" id="KW-1185">Reference proteome</keyword>
<feature type="region of interest" description="Disordered" evidence="1">
    <location>
        <begin position="45"/>
        <end position="83"/>
    </location>
</feature>
<evidence type="ECO:0000313" key="2">
    <source>
        <dbReference type="EMBL" id="QDZ14126.1"/>
    </source>
</evidence>
<dbReference type="OrthoDB" id="5241356at2"/>
<dbReference type="SUPFAM" id="SSF63829">
    <property type="entry name" value="Calcium-dependent phosphotriesterase"/>
    <property type="match status" value="1"/>
</dbReference>